<keyword evidence="4" id="KW-1185">Reference proteome</keyword>
<dbReference type="EMBL" id="CXWC01000002">
    <property type="protein sequence ID" value="CTQ66497.1"/>
    <property type="molecule type" value="Genomic_DNA"/>
</dbReference>
<dbReference type="InterPro" id="IPR038142">
    <property type="entry name" value="Cytochrome_P460_sp"/>
</dbReference>
<dbReference type="GeneID" id="97668553"/>
<dbReference type="Gene3D" id="3.50.70.20">
    <property type="entry name" value="Cytochrome P460"/>
    <property type="match status" value="1"/>
</dbReference>
<dbReference type="Pfam" id="PF16694">
    <property type="entry name" value="Cytochrome_P460"/>
    <property type="match status" value="1"/>
</dbReference>
<dbReference type="STRING" id="311410.LA5095_02265"/>
<evidence type="ECO:0000256" key="1">
    <source>
        <dbReference type="SAM" id="SignalP"/>
    </source>
</evidence>
<evidence type="ECO:0000313" key="4">
    <source>
        <dbReference type="Proteomes" id="UP000049983"/>
    </source>
</evidence>
<name>A0A0M6ZW48_9HYPH</name>
<evidence type="ECO:0000313" key="3">
    <source>
        <dbReference type="EMBL" id="CTQ66497.1"/>
    </source>
</evidence>
<sequence length="198" mass="21469">MRKLPVWLGGAIASLVFTTSAYAACDVNKPGYELTGDEAEAVYDCLKSDLQAGYQKGSKRWIPEAFVKDYPGWTKASAFPAAPGFHGGRFLVTYVNSIGADEYLKYKPENVSIPAGTQIAKESFAIDDDGKVTKGPLFLMEKVAAGKSPKTDDWYYMMVAPNGSPQAVNVFTACSECHLENFGEQGGLGYPVEDARIK</sequence>
<gene>
    <name evidence="3" type="ORF">LA5096_01121</name>
</gene>
<feature type="chain" id="PRO_5009787902" description="Cytochrome P460 domain-containing protein" evidence="1">
    <location>
        <begin position="24"/>
        <end position="198"/>
    </location>
</feature>
<accession>A0A0M6ZW48</accession>
<keyword evidence="1" id="KW-0732">Signal</keyword>
<feature type="domain" description="Cytochrome P460" evidence="2">
    <location>
        <begin position="69"/>
        <end position="181"/>
    </location>
</feature>
<reference evidence="4" key="1">
    <citation type="submission" date="2015-07" db="EMBL/GenBank/DDBJ databases">
        <authorList>
            <person name="Rodrigo-Torres Lidia"/>
            <person name="Arahal R.David."/>
        </authorList>
    </citation>
    <scope>NUCLEOTIDE SEQUENCE [LARGE SCALE GENOMIC DNA]</scope>
    <source>
        <strain evidence="4">CECT 5096</strain>
    </source>
</reference>
<dbReference type="CDD" id="cd20716">
    <property type="entry name" value="cyt_P460_fam"/>
    <property type="match status" value="1"/>
</dbReference>
<dbReference type="Proteomes" id="UP000049983">
    <property type="component" value="Unassembled WGS sequence"/>
</dbReference>
<protein>
    <recommendedName>
        <fullName evidence="2">Cytochrome P460 domain-containing protein</fullName>
    </recommendedName>
</protein>
<dbReference type="OrthoDB" id="34396at2"/>
<evidence type="ECO:0000259" key="2">
    <source>
        <dbReference type="Pfam" id="PF16694"/>
    </source>
</evidence>
<organism evidence="3 4">
    <name type="scientific">Roseibium album</name>
    <dbReference type="NCBI Taxonomy" id="311410"/>
    <lineage>
        <taxon>Bacteria</taxon>
        <taxon>Pseudomonadati</taxon>
        <taxon>Pseudomonadota</taxon>
        <taxon>Alphaproteobacteria</taxon>
        <taxon>Hyphomicrobiales</taxon>
        <taxon>Stappiaceae</taxon>
        <taxon>Roseibium</taxon>
    </lineage>
</organism>
<feature type="signal peptide" evidence="1">
    <location>
        <begin position="1"/>
        <end position="23"/>
    </location>
</feature>
<dbReference type="AlphaFoldDB" id="A0A0M6ZW48"/>
<dbReference type="RefSeq" id="WP_055114957.1">
    <property type="nucleotide sequence ID" value="NZ_CANKXR010000002.1"/>
</dbReference>
<dbReference type="InterPro" id="IPR032033">
    <property type="entry name" value="Cytochrome_P460"/>
</dbReference>
<proteinExistence type="predicted"/>